<reference evidence="1 2" key="1">
    <citation type="submission" date="2024-09" db="EMBL/GenBank/DDBJ databases">
        <title>Paenibacillus zeirhizospherea sp. nov., isolated from surface of the maize (Zea mays) roots in a horticulture field, Hungary.</title>
        <authorList>
            <person name="Marton D."/>
            <person name="Farkas M."/>
            <person name="Bedics A."/>
            <person name="Toth E."/>
            <person name="Tancsics A."/>
            <person name="Boka K."/>
            <person name="Marati G."/>
            <person name="Kriszt B."/>
            <person name="Cserhati M."/>
        </authorList>
    </citation>
    <scope>NUCLEOTIDE SEQUENCE [LARGE SCALE GENOMIC DNA]</scope>
    <source>
        <strain evidence="1 2">JCM 18446</strain>
    </source>
</reference>
<gene>
    <name evidence="1" type="ORF">ACE5LO_16940</name>
</gene>
<dbReference type="RefSeq" id="WP_375521192.1">
    <property type="nucleotide sequence ID" value="NZ_JBHIRY010000017.1"/>
</dbReference>
<keyword evidence="2" id="KW-1185">Reference proteome</keyword>
<protein>
    <submittedName>
        <fullName evidence="1">Uncharacterized protein</fullName>
    </submittedName>
</protein>
<name>A0ABV5C3H4_9BACL</name>
<accession>A0ABV5C3H4</accession>
<evidence type="ECO:0000313" key="1">
    <source>
        <dbReference type="EMBL" id="MFB5762074.1"/>
    </source>
</evidence>
<sequence>MSEQILNQILDELKSMNSRVGSIESRLDNMDSRFNGIDSRLDSLETDVKDIKEHTKDIPAIKQAVLENLTLTKQIDIAQASFERKVSSELTTHGHSIDILNRRQLKFEAELESLKKSLS</sequence>
<comment type="caution">
    <text evidence="1">The sequence shown here is derived from an EMBL/GenBank/DDBJ whole genome shotgun (WGS) entry which is preliminary data.</text>
</comment>
<dbReference type="Gene3D" id="1.20.1270.70">
    <property type="entry name" value="Designed single chain three-helix bundle"/>
    <property type="match status" value="1"/>
</dbReference>
<proteinExistence type="predicted"/>
<evidence type="ECO:0000313" key="2">
    <source>
        <dbReference type="Proteomes" id="UP001580430"/>
    </source>
</evidence>
<dbReference type="Proteomes" id="UP001580430">
    <property type="component" value="Unassembled WGS sequence"/>
</dbReference>
<organism evidence="1 2">
    <name type="scientific">Paenibacillus medicaginis</name>
    <dbReference type="NCBI Taxonomy" id="1470560"/>
    <lineage>
        <taxon>Bacteria</taxon>
        <taxon>Bacillati</taxon>
        <taxon>Bacillota</taxon>
        <taxon>Bacilli</taxon>
        <taxon>Bacillales</taxon>
        <taxon>Paenibacillaceae</taxon>
        <taxon>Paenibacillus</taxon>
    </lineage>
</organism>
<dbReference type="SUPFAM" id="SSF57997">
    <property type="entry name" value="Tropomyosin"/>
    <property type="match status" value="1"/>
</dbReference>
<dbReference type="EMBL" id="JBHIRY010000017">
    <property type="protein sequence ID" value="MFB5762074.1"/>
    <property type="molecule type" value="Genomic_DNA"/>
</dbReference>